<dbReference type="AlphaFoldDB" id="A0AAE1SR18"/>
<feature type="compositionally biased region" description="Acidic residues" evidence="1">
    <location>
        <begin position="61"/>
        <end position="71"/>
    </location>
</feature>
<feature type="compositionally biased region" description="Polar residues" evidence="1">
    <location>
        <begin position="101"/>
        <end position="114"/>
    </location>
</feature>
<name>A0AAE1SR18_9SOLA</name>
<proteinExistence type="predicted"/>
<feature type="compositionally biased region" description="Basic and acidic residues" evidence="1">
    <location>
        <begin position="72"/>
        <end position="92"/>
    </location>
</feature>
<gene>
    <name evidence="2" type="ORF">RND71_004479</name>
</gene>
<organism evidence="2 3">
    <name type="scientific">Anisodus tanguticus</name>
    <dbReference type="NCBI Taxonomy" id="243964"/>
    <lineage>
        <taxon>Eukaryota</taxon>
        <taxon>Viridiplantae</taxon>
        <taxon>Streptophyta</taxon>
        <taxon>Embryophyta</taxon>
        <taxon>Tracheophyta</taxon>
        <taxon>Spermatophyta</taxon>
        <taxon>Magnoliopsida</taxon>
        <taxon>eudicotyledons</taxon>
        <taxon>Gunneridae</taxon>
        <taxon>Pentapetalae</taxon>
        <taxon>asterids</taxon>
        <taxon>lamiids</taxon>
        <taxon>Solanales</taxon>
        <taxon>Solanaceae</taxon>
        <taxon>Solanoideae</taxon>
        <taxon>Hyoscyameae</taxon>
        <taxon>Anisodus</taxon>
    </lineage>
</organism>
<dbReference type="EMBL" id="JAVYJV010000003">
    <property type="protein sequence ID" value="KAK4373802.1"/>
    <property type="molecule type" value="Genomic_DNA"/>
</dbReference>
<protein>
    <submittedName>
        <fullName evidence="2">Uncharacterized protein</fullName>
    </submittedName>
</protein>
<evidence type="ECO:0000313" key="3">
    <source>
        <dbReference type="Proteomes" id="UP001291623"/>
    </source>
</evidence>
<reference evidence="2" key="1">
    <citation type="submission" date="2023-12" db="EMBL/GenBank/DDBJ databases">
        <title>Genome assembly of Anisodus tanguticus.</title>
        <authorList>
            <person name="Wang Y.-J."/>
        </authorList>
    </citation>
    <scope>NUCLEOTIDE SEQUENCE</scope>
    <source>
        <strain evidence="2">KB-2021</strain>
        <tissue evidence="2">Leaf</tissue>
    </source>
</reference>
<evidence type="ECO:0000256" key="1">
    <source>
        <dbReference type="SAM" id="MobiDB-lite"/>
    </source>
</evidence>
<comment type="caution">
    <text evidence="2">The sequence shown here is derived from an EMBL/GenBank/DDBJ whole genome shotgun (WGS) entry which is preliminary data.</text>
</comment>
<dbReference type="Proteomes" id="UP001291623">
    <property type="component" value="Unassembled WGS sequence"/>
</dbReference>
<feature type="region of interest" description="Disordered" evidence="1">
    <location>
        <begin position="41"/>
        <end position="139"/>
    </location>
</feature>
<evidence type="ECO:0000313" key="2">
    <source>
        <dbReference type="EMBL" id="KAK4373802.1"/>
    </source>
</evidence>
<accession>A0AAE1SR18</accession>
<keyword evidence="3" id="KW-1185">Reference proteome</keyword>
<sequence>MAHFRNKIRNAKDIDEDYQEFLMLVLDDDKESTNEGLAVVRDKVNHDVDESDGFPVSVEYEKEDGSDEEYEYLGRGKQQDAGDEKDKVESRSFSKKKGLTSKKNSTKGNNASSKRQGKGEKRKRSSKEQTARKGRKSSAIVSVDKDVVITVKEEAADVDEASFKSGQSFECKAAEDDLQIIGSDNCTFGKEGSSILINASSAKHCENV</sequence>